<name>A0A0E9Y1L7_ANGAN</name>
<protein>
    <submittedName>
        <fullName evidence="1">Uncharacterized protein</fullName>
    </submittedName>
</protein>
<dbReference type="EMBL" id="GBXM01000704">
    <property type="protein sequence ID" value="JAI07874.1"/>
    <property type="molecule type" value="Transcribed_RNA"/>
</dbReference>
<dbReference type="AlphaFoldDB" id="A0A0E9Y1L7"/>
<evidence type="ECO:0000313" key="1">
    <source>
        <dbReference type="EMBL" id="JAI07874.1"/>
    </source>
</evidence>
<reference evidence="1" key="2">
    <citation type="journal article" date="2015" name="Fish Shellfish Immunol.">
        <title>Early steps in the European eel (Anguilla anguilla)-Vibrio vulnificus interaction in the gills: Role of the RtxA13 toxin.</title>
        <authorList>
            <person name="Callol A."/>
            <person name="Pajuelo D."/>
            <person name="Ebbesson L."/>
            <person name="Teles M."/>
            <person name="MacKenzie S."/>
            <person name="Amaro C."/>
        </authorList>
    </citation>
    <scope>NUCLEOTIDE SEQUENCE</scope>
</reference>
<proteinExistence type="predicted"/>
<reference evidence="1" key="1">
    <citation type="submission" date="2014-11" db="EMBL/GenBank/DDBJ databases">
        <authorList>
            <person name="Amaro Gonzalez C."/>
        </authorList>
    </citation>
    <scope>NUCLEOTIDE SEQUENCE</scope>
</reference>
<accession>A0A0E9Y1L7</accession>
<sequence length="30" mass="3488">MFWPQISARSSQSLIPKTTLMIMRCIYIAT</sequence>
<organism evidence="1">
    <name type="scientific">Anguilla anguilla</name>
    <name type="common">European freshwater eel</name>
    <name type="synonym">Muraena anguilla</name>
    <dbReference type="NCBI Taxonomy" id="7936"/>
    <lineage>
        <taxon>Eukaryota</taxon>
        <taxon>Metazoa</taxon>
        <taxon>Chordata</taxon>
        <taxon>Craniata</taxon>
        <taxon>Vertebrata</taxon>
        <taxon>Euteleostomi</taxon>
        <taxon>Actinopterygii</taxon>
        <taxon>Neopterygii</taxon>
        <taxon>Teleostei</taxon>
        <taxon>Anguilliformes</taxon>
        <taxon>Anguillidae</taxon>
        <taxon>Anguilla</taxon>
    </lineage>
</organism>